<evidence type="ECO:0000313" key="3">
    <source>
        <dbReference type="Proteomes" id="UP000033640"/>
    </source>
</evidence>
<name>A0A0F0LA17_9MICO</name>
<organism evidence="2 3">
    <name type="scientific">Microbacterium oxydans</name>
    <dbReference type="NCBI Taxonomy" id="82380"/>
    <lineage>
        <taxon>Bacteria</taxon>
        <taxon>Bacillati</taxon>
        <taxon>Actinomycetota</taxon>
        <taxon>Actinomycetes</taxon>
        <taxon>Micrococcales</taxon>
        <taxon>Microbacteriaceae</taxon>
        <taxon>Microbacterium</taxon>
    </lineage>
</organism>
<reference evidence="2 3" key="1">
    <citation type="submission" date="2015-02" db="EMBL/GenBank/DDBJ databases">
        <title>Draft genome sequences of ten Microbacterium spp. with emphasis on heavy metal contaminated environments.</title>
        <authorList>
            <person name="Corretto E."/>
        </authorList>
    </citation>
    <scope>NUCLEOTIDE SEQUENCE [LARGE SCALE GENOMIC DNA]</scope>
    <source>
        <strain evidence="2 3">BEL4b</strain>
    </source>
</reference>
<feature type="signal peptide" evidence="1">
    <location>
        <begin position="1"/>
        <end position="36"/>
    </location>
</feature>
<dbReference type="PATRIC" id="fig|82380.11.peg.3512"/>
<evidence type="ECO:0000313" key="2">
    <source>
        <dbReference type="EMBL" id="KJL28411.1"/>
    </source>
</evidence>
<sequence length="759" mass="80771">MGIVTGSPTPRLRTLLASAAAIVFATSLLVASPAGAVATTSAPSVNTGISADVPAKAAAAPVKSLITDGFRAGNIISDRVFYDSSTMTPQSIDSFFRSKVSSCRAGYVCLKDYRQNTPNRAGDKYCNGYQGAGNESAATIIYKVAQSCGINPQVFIVMLQKEQGLVTHTWPSDWRYSMALGQGCPDTAPCDPAYSGFFYQIYGAGRQMKIYTEGRYFTYYAPGKTWNILYNPNAACGRGPVYVENEATAALYYYTPYQPNAAALRAGYGEGDGCSAYGNRNFHNYFTEWFGSTQGPKMPTVGTIMAPGGDKIYMLMAGVKYHVASAEDLAPYSARFGGVSVIPAAYLNGLPEGPAISRYVHDPRTGTLYLLEPDGTKHRFVDQAQVARFGYAFPSYVNLDAGVADAFTTGGEVGNYFRSGSAPEVYVFEGGAKRYIATIEAWQAMTGGAPTYVASMTPGAASTIPNGRIAAAPRTLVMTAAENRVYLTLPQDRLAYIPSFGLASEFGATTFTTTPNGTLDAHQRVPGTLSPVIQCGQTRYLAAGGSLSRITGSDLGGITPLVVNEAECGAFPIASSTVSAPFFVQPRGKGEVYTIAAGKLRYVRTPADLNALNGNRPLQVLTWAPETASWFGIGAEYVPEGAFVQFQGRPEVYRFTQGSLHHVRGGTTLTALGGGTTPPIRSLPGDRFASFVVGAPLLTENQDFVQFQGRGEVYRYTGGALHHVQSMETLVRLGGGRVPPILALDAAFAKDYVVGAPLP</sequence>
<comment type="caution">
    <text evidence="2">The sequence shown here is derived from an EMBL/GenBank/DDBJ whole genome shotgun (WGS) entry which is preliminary data.</text>
</comment>
<dbReference type="Proteomes" id="UP000033640">
    <property type="component" value="Unassembled WGS sequence"/>
</dbReference>
<keyword evidence="1" id="KW-0732">Signal</keyword>
<dbReference type="AlphaFoldDB" id="A0A0F0LA17"/>
<feature type="chain" id="PRO_5002444972" evidence="1">
    <location>
        <begin position="37"/>
        <end position="759"/>
    </location>
</feature>
<accession>A0A0F0LA17</accession>
<evidence type="ECO:0000256" key="1">
    <source>
        <dbReference type="SAM" id="SignalP"/>
    </source>
</evidence>
<dbReference type="EMBL" id="JYIW01000026">
    <property type="protein sequence ID" value="KJL28411.1"/>
    <property type="molecule type" value="Genomic_DNA"/>
</dbReference>
<proteinExistence type="predicted"/>
<protein>
    <submittedName>
        <fullName evidence="2">Uncharacterized protein</fullName>
    </submittedName>
</protein>
<gene>
    <name evidence="2" type="ORF">RS83_03482</name>
</gene>